<evidence type="ECO:0000313" key="2">
    <source>
        <dbReference type="Proteomes" id="UP001642464"/>
    </source>
</evidence>
<protein>
    <submittedName>
        <fullName evidence="1">Uncharacterized protein</fullName>
    </submittedName>
</protein>
<comment type="caution">
    <text evidence="1">The sequence shown here is derived from an EMBL/GenBank/DDBJ whole genome shotgun (WGS) entry which is preliminary data.</text>
</comment>
<evidence type="ECO:0000313" key="1">
    <source>
        <dbReference type="EMBL" id="CAK9046882.1"/>
    </source>
</evidence>
<proteinExistence type="predicted"/>
<reference evidence="1 2" key="1">
    <citation type="submission" date="2024-02" db="EMBL/GenBank/DDBJ databases">
        <authorList>
            <person name="Chen Y."/>
            <person name="Shah S."/>
            <person name="Dougan E. K."/>
            <person name="Thang M."/>
            <person name="Chan C."/>
        </authorList>
    </citation>
    <scope>NUCLEOTIDE SEQUENCE [LARGE SCALE GENOMIC DNA]</scope>
</reference>
<sequence>MCDLTVIFEALAENTGLKDLKVNLQACAKGSFRDLMKEQGNDVYKAAAAAFRSNRSLIKLDLILLQRHWQDQICRGLMQNKEDGYEPKMS</sequence>
<name>A0ABP0M843_9DINO</name>
<gene>
    <name evidence="1" type="ORF">SCF082_LOCUS26316</name>
</gene>
<organism evidence="1 2">
    <name type="scientific">Durusdinium trenchii</name>
    <dbReference type="NCBI Taxonomy" id="1381693"/>
    <lineage>
        <taxon>Eukaryota</taxon>
        <taxon>Sar</taxon>
        <taxon>Alveolata</taxon>
        <taxon>Dinophyceae</taxon>
        <taxon>Suessiales</taxon>
        <taxon>Symbiodiniaceae</taxon>
        <taxon>Durusdinium</taxon>
    </lineage>
</organism>
<keyword evidence="2" id="KW-1185">Reference proteome</keyword>
<accession>A0ABP0M843</accession>
<dbReference type="Proteomes" id="UP001642464">
    <property type="component" value="Unassembled WGS sequence"/>
</dbReference>
<dbReference type="EMBL" id="CAXAMM010020001">
    <property type="protein sequence ID" value="CAK9046882.1"/>
    <property type="molecule type" value="Genomic_DNA"/>
</dbReference>